<protein>
    <submittedName>
        <fullName evidence="5">Pentatricopeptide repeat-containing protein, mitochondrial</fullName>
    </submittedName>
</protein>
<dbReference type="Pfam" id="PF20431">
    <property type="entry name" value="E_motif"/>
    <property type="match status" value="1"/>
</dbReference>
<evidence type="ECO:0000256" key="2">
    <source>
        <dbReference type="ARBA" id="ARBA00022946"/>
    </source>
</evidence>
<name>A0A199URR6_ANACO</name>
<dbReference type="PANTHER" id="PTHR47926">
    <property type="entry name" value="PENTATRICOPEPTIDE REPEAT-CONTAINING PROTEIN"/>
    <property type="match status" value="1"/>
</dbReference>
<feature type="repeat" description="PPR" evidence="3">
    <location>
        <begin position="81"/>
        <end position="115"/>
    </location>
</feature>
<evidence type="ECO:0000256" key="4">
    <source>
        <dbReference type="SAM" id="MobiDB-lite"/>
    </source>
</evidence>
<proteinExistence type="predicted"/>
<dbReference type="NCBIfam" id="TIGR00756">
    <property type="entry name" value="PPR"/>
    <property type="match status" value="8"/>
</dbReference>
<feature type="repeat" description="PPR" evidence="3">
    <location>
        <begin position="143"/>
        <end position="177"/>
    </location>
</feature>
<accession>A0A199URR6</accession>
<dbReference type="InterPro" id="IPR002885">
    <property type="entry name" value="PPR_rpt"/>
</dbReference>
<reference evidence="5 6" key="1">
    <citation type="journal article" date="2016" name="DNA Res.">
        <title>The draft genome of MD-2 pineapple using hybrid error correction of long reads.</title>
        <authorList>
            <person name="Redwan R.M."/>
            <person name="Saidin A."/>
            <person name="Kumar S.V."/>
        </authorList>
    </citation>
    <scope>NUCLEOTIDE SEQUENCE [LARGE SCALE GENOMIC DNA]</scope>
    <source>
        <strain evidence="6">cv. MD2</strain>
        <tissue evidence="5">Leaf</tissue>
    </source>
</reference>
<comment type="caution">
    <text evidence="5">The sequence shown here is derived from an EMBL/GenBank/DDBJ whole genome shotgun (WGS) entry which is preliminary data.</text>
</comment>
<dbReference type="InterPro" id="IPR046960">
    <property type="entry name" value="PPR_At4g14850-like_plant"/>
</dbReference>
<dbReference type="Pfam" id="PF12854">
    <property type="entry name" value="PPR_1"/>
    <property type="match status" value="1"/>
</dbReference>
<evidence type="ECO:0000313" key="5">
    <source>
        <dbReference type="EMBL" id="OAY67502.1"/>
    </source>
</evidence>
<dbReference type="Proteomes" id="UP000092600">
    <property type="component" value="Unassembled WGS sequence"/>
</dbReference>
<dbReference type="GO" id="GO:0009451">
    <property type="term" value="P:RNA modification"/>
    <property type="evidence" value="ECO:0007669"/>
    <property type="project" value="InterPro"/>
</dbReference>
<sequence>MLRKPSPHLLSETLLPLQSLHLYPSIRLSTSPPPPISTNPTSPRSESTRYLVVHNTQIAKHGRNGEIREAQSIFDAMRIRDVVSWTALLTAYVDAGDAATARKVFDEMPKRNAASWNAMISGYLRASKVTDAYELFVRMPVKNAVSFGAMIAGFAKCSMIREAEGVYDQMPMRWRDPVGSNALICGYLRVGKLDDAVRVFGAMKAKDVFSWSSMVDGFCKYGSIFDAREVFDVMPERNVVSWTSMIRGYVKAGMWEDGFILFLDMRRESVRVNSTTLSVMLDACSESSRIGEGVQIHGIIIVMGFESDAFLGNSLIVMYSRAGLRIDSKRLFNCMKRKDMVSWNSLINGYIQHDAIEEAYELFEMMPEKDAVSWTSMVVGFANRGCMGESVRLFEHMPGKDEVAWTAIVSGFIANGDNESALMWFNRMVQESYRPNSITLSCVLSALSGLAYLNQGMQVHACGLKMGLGLNVTVQSSLISMYAKCGNMGDAYRVFSWISEPSLVIINAMITAFAQHGLAEEALKLFVKMQADGYRPNYVTFLGILSACAHAGFVEEGYNCFQSMSTIYGIQPGPDHYTCMVDLLGRAGMLYEALELIKSIPFKPSSDVWGALLNASKIHFNLEYAKVAAKGLLELEPNNATAYAVLSNMLSSAGLKEEGENVRMAMQSNSFRKNPGYSWIILDKDTNQPSAG</sequence>
<dbReference type="FunFam" id="1.25.40.10:FF:001212">
    <property type="entry name" value="Pentatricopeptide repeat-containing protein mitochondrial"/>
    <property type="match status" value="1"/>
</dbReference>
<feature type="repeat" description="PPR" evidence="3">
    <location>
        <begin position="401"/>
        <end position="435"/>
    </location>
</feature>
<dbReference type="Gene3D" id="1.25.40.10">
    <property type="entry name" value="Tetratricopeptide repeat domain"/>
    <property type="match status" value="6"/>
</dbReference>
<feature type="repeat" description="PPR" evidence="3">
    <location>
        <begin position="207"/>
        <end position="237"/>
    </location>
</feature>
<feature type="repeat" description="PPR" evidence="3">
    <location>
        <begin position="238"/>
        <end position="272"/>
    </location>
</feature>
<feature type="repeat" description="PPR" evidence="3">
    <location>
        <begin position="502"/>
        <end position="536"/>
    </location>
</feature>
<dbReference type="Pfam" id="PF13041">
    <property type="entry name" value="PPR_2"/>
    <property type="match status" value="3"/>
</dbReference>
<dbReference type="InterPro" id="IPR011990">
    <property type="entry name" value="TPR-like_helical_dom_sf"/>
</dbReference>
<dbReference type="InterPro" id="IPR046848">
    <property type="entry name" value="E_motif"/>
</dbReference>
<dbReference type="FunFam" id="1.25.40.10:FF:000606">
    <property type="entry name" value="Putative pentatricopeptide repeat-containing protein"/>
    <property type="match status" value="1"/>
</dbReference>
<dbReference type="AlphaFoldDB" id="A0A199URR6"/>
<feature type="repeat" description="PPR" evidence="3">
    <location>
        <begin position="339"/>
        <end position="373"/>
    </location>
</feature>
<organism evidence="5 6">
    <name type="scientific">Ananas comosus</name>
    <name type="common">Pineapple</name>
    <name type="synonym">Ananas ananas</name>
    <dbReference type="NCBI Taxonomy" id="4615"/>
    <lineage>
        <taxon>Eukaryota</taxon>
        <taxon>Viridiplantae</taxon>
        <taxon>Streptophyta</taxon>
        <taxon>Embryophyta</taxon>
        <taxon>Tracheophyta</taxon>
        <taxon>Spermatophyta</taxon>
        <taxon>Magnoliopsida</taxon>
        <taxon>Liliopsida</taxon>
        <taxon>Poales</taxon>
        <taxon>Bromeliaceae</taxon>
        <taxon>Bromelioideae</taxon>
        <taxon>Ananas</taxon>
    </lineage>
</organism>
<dbReference type="PROSITE" id="PS51375">
    <property type="entry name" value="PPR"/>
    <property type="match status" value="7"/>
</dbReference>
<gene>
    <name evidence="5" type="ORF">ACMD2_26323</name>
</gene>
<dbReference type="EMBL" id="LSRQ01005523">
    <property type="protein sequence ID" value="OAY67502.1"/>
    <property type="molecule type" value="Genomic_DNA"/>
</dbReference>
<evidence type="ECO:0000256" key="3">
    <source>
        <dbReference type="PROSITE-ProRule" id="PRU00708"/>
    </source>
</evidence>
<keyword evidence="2" id="KW-0809">Transit peptide</keyword>
<evidence type="ECO:0000313" key="6">
    <source>
        <dbReference type="Proteomes" id="UP000092600"/>
    </source>
</evidence>
<feature type="region of interest" description="Disordered" evidence="4">
    <location>
        <begin position="26"/>
        <end position="47"/>
    </location>
</feature>
<dbReference type="FunFam" id="1.25.40.10:FF:000090">
    <property type="entry name" value="Pentatricopeptide repeat-containing protein, chloroplastic"/>
    <property type="match status" value="1"/>
</dbReference>
<dbReference type="GO" id="GO:0003723">
    <property type="term" value="F:RNA binding"/>
    <property type="evidence" value="ECO:0007669"/>
    <property type="project" value="InterPro"/>
</dbReference>
<evidence type="ECO:0000256" key="1">
    <source>
        <dbReference type="ARBA" id="ARBA00022737"/>
    </source>
</evidence>
<keyword evidence="1" id="KW-0677">Repeat</keyword>
<dbReference type="Pfam" id="PF01535">
    <property type="entry name" value="PPR"/>
    <property type="match status" value="9"/>
</dbReference>